<gene>
    <name evidence="8" type="ORF">FXF36_00380</name>
</gene>
<dbReference type="GO" id="GO:0003677">
    <property type="term" value="F:DNA binding"/>
    <property type="evidence" value="ECO:0007669"/>
    <property type="project" value="InterPro"/>
</dbReference>
<evidence type="ECO:0000256" key="2">
    <source>
        <dbReference type="ARBA" id="ARBA00022741"/>
    </source>
</evidence>
<dbReference type="Gene3D" id="3.40.50.300">
    <property type="entry name" value="P-loop containing nucleotide triphosphate hydrolases"/>
    <property type="match status" value="1"/>
</dbReference>
<dbReference type="EMBL" id="CP043028">
    <property type="protein sequence ID" value="QFJ53436.1"/>
    <property type="molecule type" value="Genomic_DNA"/>
</dbReference>
<dbReference type="GO" id="GO:0005525">
    <property type="term" value="F:GTP binding"/>
    <property type="evidence" value="ECO:0007669"/>
    <property type="project" value="UniProtKB-KW"/>
</dbReference>
<dbReference type="Gene3D" id="1.10.260.40">
    <property type="entry name" value="lambda repressor-like DNA-binding domains"/>
    <property type="match status" value="1"/>
</dbReference>
<dbReference type="AlphaFoldDB" id="A0A5P6VL95"/>
<evidence type="ECO:0000256" key="1">
    <source>
        <dbReference type="ARBA" id="ARBA00004370"/>
    </source>
</evidence>
<evidence type="ECO:0000256" key="6">
    <source>
        <dbReference type="SAM" id="Phobius"/>
    </source>
</evidence>
<dbReference type="InterPro" id="IPR010982">
    <property type="entry name" value="Lambda_DNA-bd_dom_sf"/>
</dbReference>
<proteinExistence type="predicted"/>
<dbReference type="InterPro" id="IPR027417">
    <property type="entry name" value="P-loop_NTPase"/>
</dbReference>
<evidence type="ECO:0000259" key="7">
    <source>
        <dbReference type="PROSITE" id="PS50943"/>
    </source>
</evidence>
<feature type="domain" description="HTH cro/C1-type" evidence="7">
    <location>
        <begin position="3"/>
        <end position="57"/>
    </location>
</feature>
<dbReference type="Pfam" id="PF00350">
    <property type="entry name" value="Dynamin_N"/>
    <property type="match status" value="1"/>
</dbReference>
<dbReference type="PANTHER" id="PTHR10465">
    <property type="entry name" value="TRANSMEMBRANE GTPASE FZO1"/>
    <property type="match status" value="1"/>
</dbReference>
<dbReference type="GO" id="GO:0003924">
    <property type="term" value="F:GTPase activity"/>
    <property type="evidence" value="ECO:0007669"/>
    <property type="project" value="InterPro"/>
</dbReference>
<accession>A0A5P6VL95</accession>
<keyword evidence="4" id="KW-0342">GTP-binding</keyword>
<sequence length="720" mass="81240">MNFKSLREDKLHLSQEEMAQITGVSITQIQEWDENNQLSMEAIQAIASKTALDFNTILGYEKPTPKAFEATDTWKKTDFTKKTLVEFFESSLENYDISEEYRKKYIDDLAQSVKNTLVKPSIAIVGRSDTGKSTLINSLLGTEKMPTSWTPTTSIAVYIKHINDRPTFITDDAWVFTDHIGDEQLWDVKKLYDEDYCKKWLIAGGHVDILRDFGTRQGCNYSQRVGAAVLFLDAPILKNCDIVDLPGFGTETESDDLITMKAAQSADLLIYLSQANGFMRIEDITYLKENVRNLPVWESKEKNELKPLSNLFVVASQAHTVNNGNREQLQMILKTGCENFSKTLGIGYWDSRIEESGYKEDYSNIFLPTRFFTYTTDIPDLCKNFDEELKIITETLPLLIENKTKDIVKNYISCRKPNLEAEIKHYEDICNEREKYVTLLNQIDENELNRIQETNANKKEILDYINSLSIDSRNEFSSYCASTINTDAIAEMIKKKGIKNKKDDIDIFASQLQDTLSEKCNEIIRAKADLLSVETKKFVSQFNEGIAVAFEKSNVKADFDAGFAFVSALSKLGIVGGLGAYLAGEAAFWFGSISFIAGLGGDLALGGLALGPIGVFLGLAIAGVLGIVKLFGGGWEKSVAKKIVNAYEDNNVINNYRDSMNEYWRNTEDAFRSAAEKLDEEWSKYVDTLRETVNTYDVNEINENITILKNIESFFGNIPL</sequence>
<keyword evidence="5 6" id="KW-0472">Membrane</keyword>
<dbReference type="InterPro" id="IPR045063">
    <property type="entry name" value="Dynamin_N"/>
</dbReference>
<name>A0A5P6VL95_PSEXY</name>
<dbReference type="PANTHER" id="PTHR10465:SF0">
    <property type="entry name" value="SARCALUMENIN"/>
    <property type="match status" value="1"/>
</dbReference>
<dbReference type="PROSITE" id="PS50943">
    <property type="entry name" value="HTH_CROC1"/>
    <property type="match status" value="1"/>
</dbReference>
<dbReference type="Proteomes" id="UP000327030">
    <property type="component" value="Chromosome 1"/>
</dbReference>
<dbReference type="InterPro" id="IPR001387">
    <property type="entry name" value="Cro/C1-type_HTH"/>
</dbReference>
<evidence type="ECO:0000256" key="4">
    <source>
        <dbReference type="ARBA" id="ARBA00023134"/>
    </source>
</evidence>
<protein>
    <submittedName>
        <fullName evidence="8">Dynamin family protein</fullName>
    </submittedName>
</protein>
<evidence type="ECO:0000313" key="9">
    <source>
        <dbReference type="Proteomes" id="UP000327030"/>
    </source>
</evidence>
<dbReference type="CDD" id="cd00093">
    <property type="entry name" value="HTH_XRE"/>
    <property type="match status" value="1"/>
</dbReference>
<comment type="subcellular location">
    <subcellularLocation>
        <location evidence="1">Membrane</location>
    </subcellularLocation>
</comment>
<organism evidence="8 9">
    <name type="scientific">Pseudobutyrivibrio xylanivorans</name>
    <dbReference type="NCBI Taxonomy" id="185007"/>
    <lineage>
        <taxon>Bacteria</taxon>
        <taxon>Bacillati</taxon>
        <taxon>Bacillota</taxon>
        <taxon>Clostridia</taxon>
        <taxon>Lachnospirales</taxon>
        <taxon>Lachnospiraceae</taxon>
        <taxon>Pseudobutyrivibrio</taxon>
    </lineage>
</organism>
<dbReference type="RefSeq" id="WP_151621981.1">
    <property type="nucleotide sequence ID" value="NZ_CP043028.1"/>
</dbReference>
<evidence type="ECO:0000256" key="5">
    <source>
        <dbReference type="ARBA" id="ARBA00023136"/>
    </source>
</evidence>
<keyword evidence="2" id="KW-0547">Nucleotide-binding</keyword>
<keyword evidence="6" id="KW-1133">Transmembrane helix</keyword>
<evidence type="ECO:0000313" key="8">
    <source>
        <dbReference type="EMBL" id="QFJ53436.1"/>
    </source>
</evidence>
<dbReference type="SUPFAM" id="SSF52540">
    <property type="entry name" value="P-loop containing nucleoside triphosphate hydrolases"/>
    <property type="match status" value="1"/>
</dbReference>
<reference evidence="9" key="1">
    <citation type="submission" date="2019-08" db="EMBL/GenBank/DDBJ databases">
        <title>Complete Genome Sequence of the Polysaccharide-Degrading Rumen Bacterium Pseudobutyrivibrio xylanivorans MA3014.</title>
        <authorList>
            <person name="Palevich N."/>
            <person name="Maclean P.H."/>
            <person name="Kelly W.J."/>
            <person name="Leahy S.C."/>
            <person name="Rakonjac J."/>
            <person name="Attwood G.T."/>
        </authorList>
    </citation>
    <scope>NUCLEOTIDE SEQUENCE [LARGE SCALE GENOMIC DNA]</scope>
    <source>
        <strain evidence="9">MA3014</strain>
    </source>
</reference>
<dbReference type="InterPro" id="IPR027094">
    <property type="entry name" value="Mitofusin_fam"/>
</dbReference>
<dbReference type="KEGG" id="pxv:FXF36_00380"/>
<dbReference type="OrthoDB" id="9812495at2"/>
<feature type="transmembrane region" description="Helical" evidence="6">
    <location>
        <begin position="561"/>
        <end position="583"/>
    </location>
</feature>
<feature type="transmembrane region" description="Helical" evidence="6">
    <location>
        <begin position="603"/>
        <end position="628"/>
    </location>
</feature>
<dbReference type="GO" id="GO:0016020">
    <property type="term" value="C:membrane"/>
    <property type="evidence" value="ECO:0007669"/>
    <property type="project" value="UniProtKB-SubCell"/>
</dbReference>
<keyword evidence="6" id="KW-0812">Transmembrane</keyword>
<keyword evidence="3" id="KW-0378">Hydrolase</keyword>
<evidence type="ECO:0000256" key="3">
    <source>
        <dbReference type="ARBA" id="ARBA00022801"/>
    </source>
</evidence>